<name>A0A8K0MJX0_9ROSA</name>
<feature type="region of interest" description="Disordered" evidence="1">
    <location>
        <begin position="77"/>
        <end position="112"/>
    </location>
</feature>
<dbReference type="Proteomes" id="UP000796880">
    <property type="component" value="Unassembled WGS sequence"/>
</dbReference>
<dbReference type="AlphaFoldDB" id="A0A8K0MJX0"/>
<evidence type="ECO:0000313" key="4">
    <source>
        <dbReference type="Proteomes" id="UP000796880"/>
    </source>
</evidence>
<evidence type="ECO:0000259" key="2">
    <source>
        <dbReference type="Pfam" id="PF24906"/>
    </source>
</evidence>
<feature type="domain" description="WRKY19-like zinc finger" evidence="2">
    <location>
        <begin position="438"/>
        <end position="462"/>
    </location>
</feature>
<dbReference type="PANTHER" id="PTHR31827:SF40">
    <property type="entry name" value="F22C12.10"/>
    <property type="match status" value="1"/>
</dbReference>
<dbReference type="PANTHER" id="PTHR31827">
    <property type="entry name" value="EMB|CAB89363.1"/>
    <property type="match status" value="1"/>
</dbReference>
<feature type="region of interest" description="Disordered" evidence="1">
    <location>
        <begin position="156"/>
        <end position="175"/>
    </location>
</feature>
<feature type="compositionally biased region" description="Low complexity" evidence="1">
    <location>
        <begin position="77"/>
        <end position="105"/>
    </location>
</feature>
<reference evidence="3" key="1">
    <citation type="submission" date="2020-03" db="EMBL/GenBank/DDBJ databases">
        <title>A high-quality chromosome-level genome assembly of a woody plant with both climbing and erect habits, Rhamnella rubrinervis.</title>
        <authorList>
            <person name="Lu Z."/>
            <person name="Yang Y."/>
            <person name="Zhu X."/>
            <person name="Sun Y."/>
        </authorList>
    </citation>
    <scope>NUCLEOTIDE SEQUENCE</scope>
    <source>
        <strain evidence="3">BYM</strain>
        <tissue evidence="3">Leaf</tissue>
    </source>
</reference>
<keyword evidence="4" id="KW-1185">Reference proteome</keyword>
<proteinExistence type="predicted"/>
<sequence length="614" mass="64935">MDDKFQNLGFTANYASNAFKILGNSMKVGGPGVENCTDTILRLTSSGSSIPLMSSSKGTKRKWSLIDSSMGQQVASSLSLGLGRSSSSSDSKGSSATACTTMSSAKETDEESSMDLELDFTLHLGNEKLPSPKKLGNSNLKAVELQPKVGLELSLSTGPSESEITNVHPNSTSLQSGMEMPLSVGGGQSADEGSTSCRWKPGIILQPLQTSSSPGDRFHSKQVPKHIDPAPIFQDLSSTILRRHVRLKDVEREPEVLLAAAYPMVAVVGVRNQDATRVLRAGQCTATANSLGGRCIAHGDAVMMVALELPEENRGCASGMVAARDVNKKTVQRVQKASQVFVSHMEVVAAAKLWDAQKGHREAQCFARHMVGESDALLQGAQRCRVCKGHGGCVACTKSVHGGTNFCVAHGGGKRCAMPECTKSARGRTDYCVRHGGGKRCKFEGCGKSAQGSTDFCKAHGGGKRCSWGHPGSEFGSQPTGPCNSFARGKTGLCALHSGILQDKRVHGGITLGPLVQDPKIGKPEKLKEAVVGEEMNVDIMKMGSSIETSAGGTCFDMKFGPFTGSFSVGEGRVHGGSHFIKVGSVLGTSSSRWSVIGEMSEPTKSYVMPQKWM</sequence>
<dbReference type="Pfam" id="PF24906">
    <property type="entry name" value="Zf_WRKY19"/>
    <property type="match status" value="2"/>
</dbReference>
<dbReference type="InterPro" id="IPR056866">
    <property type="entry name" value="Znf_WRKY19"/>
</dbReference>
<evidence type="ECO:0000313" key="3">
    <source>
        <dbReference type="EMBL" id="KAF3448642.1"/>
    </source>
</evidence>
<feature type="domain" description="WRKY19-like zinc finger" evidence="2">
    <location>
        <begin position="413"/>
        <end position="437"/>
    </location>
</feature>
<gene>
    <name evidence="3" type="ORF">FNV43_RR09355</name>
</gene>
<comment type="caution">
    <text evidence="3">The sequence shown here is derived from an EMBL/GenBank/DDBJ whole genome shotgun (WGS) entry which is preliminary data.</text>
</comment>
<protein>
    <recommendedName>
        <fullName evidence="2">WRKY19-like zinc finger domain-containing protein</fullName>
    </recommendedName>
</protein>
<evidence type="ECO:0000256" key="1">
    <source>
        <dbReference type="SAM" id="MobiDB-lite"/>
    </source>
</evidence>
<accession>A0A8K0MJX0</accession>
<dbReference type="EMBL" id="VOIH02000004">
    <property type="protein sequence ID" value="KAF3448642.1"/>
    <property type="molecule type" value="Genomic_DNA"/>
</dbReference>
<dbReference type="OrthoDB" id="77038at2759"/>
<organism evidence="3 4">
    <name type="scientific">Rhamnella rubrinervis</name>
    <dbReference type="NCBI Taxonomy" id="2594499"/>
    <lineage>
        <taxon>Eukaryota</taxon>
        <taxon>Viridiplantae</taxon>
        <taxon>Streptophyta</taxon>
        <taxon>Embryophyta</taxon>
        <taxon>Tracheophyta</taxon>
        <taxon>Spermatophyta</taxon>
        <taxon>Magnoliopsida</taxon>
        <taxon>eudicotyledons</taxon>
        <taxon>Gunneridae</taxon>
        <taxon>Pentapetalae</taxon>
        <taxon>rosids</taxon>
        <taxon>fabids</taxon>
        <taxon>Rosales</taxon>
        <taxon>Rhamnaceae</taxon>
        <taxon>rhamnoid group</taxon>
        <taxon>Rhamneae</taxon>
        <taxon>Rhamnella</taxon>
    </lineage>
</organism>